<feature type="transmembrane region" description="Helical" evidence="13">
    <location>
        <begin position="1285"/>
        <end position="1303"/>
    </location>
</feature>
<dbReference type="GO" id="GO:0006874">
    <property type="term" value="P:intracellular calcium ion homeostasis"/>
    <property type="evidence" value="ECO:0007669"/>
    <property type="project" value="TreeGrafter"/>
</dbReference>
<dbReference type="InterPro" id="IPR023298">
    <property type="entry name" value="ATPase_P-typ_TM_dom_sf"/>
</dbReference>
<feature type="compositionally biased region" description="Basic and acidic residues" evidence="14">
    <location>
        <begin position="1"/>
        <end position="12"/>
    </location>
</feature>
<dbReference type="PANTHER" id="PTHR45630">
    <property type="entry name" value="CATION-TRANSPORTING ATPASE-RELATED"/>
    <property type="match status" value="1"/>
</dbReference>
<evidence type="ECO:0000256" key="13">
    <source>
        <dbReference type="RuleBase" id="RU362082"/>
    </source>
</evidence>
<dbReference type="GO" id="GO:0046872">
    <property type="term" value="F:metal ion binding"/>
    <property type="evidence" value="ECO:0007669"/>
    <property type="project" value="UniProtKB-UniRule"/>
</dbReference>
<dbReference type="SFLD" id="SFLDS00003">
    <property type="entry name" value="Haloacid_Dehalogenase"/>
    <property type="match status" value="1"/>
</dbReference>
<dbReference type="Gene3D" id="3.40.50.1000">
    <property type="entry name" value="HAD superfamily/HAD-like"/>
    <property type="match status" value="2"/>
</dbReference>
<evidence type="ECO:0000256" key="2">
    <source>
        <dbReference type="ARBA" id="ARBA00006000"/>
    </source>
</evidence>
<feature type="compositionally biased region" description="Polar residues" evidence="14">
    <location>
        <begin position="74"/>
        <end position="84"/>
    </location>
</feature>
<keyword evidence="6 13" id="KW-0547">Nucleotide-binding</keyword>
<dbReference type="NCBIfam" id="TIGR01494">
    <property type="entry name" value="ATPase_P-type"/>
    <property type="match status" value="1"/>
</dbReference>
<feature type="domain" description="P-type ATPase A" evidence="15">
    <location>
        <begin position="428"/>
        <end position="528"/>
    </location>
</feature>
<sequence>MDSKGRAQRRQETYGTPPIDPLPPAIGTSSASPTLGSLPVGLGSSSSLNVKARRGSRTPLIGSPTHPPSGAVNMVSSQPAPTVVNREQQLSKSAPRFNGVDTAYLQHKFLHENGGRRSSGVSGHTDDEDEEDDEEEEEDEEVGTAISIHKWPSIIFGRDVAVDVRDTELAFDRARQRLYLEEEDLEIEIIGYQNNRFRLLLYYVGCALSGGMLYLLLRWLPHYQVQWIGTECSLEHADWVVIKNQWGEISIEPILRRYYPGSIGSVFAPSQMPRLLDDLNLAPPSQIPAPTEPLSNLHILDYRYVRMIYHPILHRFVTNGWWRDELWNSVKGLKRGLNRDVNAEREILFGENLINIKEKSTFKLLVDEVLNPFYVFQIFSMLLWCLDDYYYYAFCIFVISVTGVVTTLIETKQTMARMSKMSRFECPVNVRRGNFWRQVRSTALVPGDIIELSDTQLHTLPCDALLLTGDCILNESMLTGESIPVSKSPITEAALKRLDLHAANIPSDVSKHFLFCGTKIVRVRCPHGGMKGDVTAMRRAGVGVGGLEMGGDPEQAMALAVVVRTGFNTSKGALVRSMLFPKPNKFQFYRDSFRFIGVLACVAVLGFLISAVNFLRMGIDPITIIKRALDLVTIVVPPALPATMSIGTSFAIARLKAKDIFCISPPRVNIGGKIDCMCFDKTGTLTEDGLDVLAVRGIDLQSHRFGEESRVIEDLNGTISTNEGGSLSTLDFELKDNVKVEQARINAHLLHAITTCHSLKHVEEELIGDPLDLKMFEFSQWELEESSADNPIGLNMTTALGVGKSKMKGGLVPTLVRPPGGQKFCVDLDPSAGMDMKPATPLELGIVHSFEFVSSLRRMAVIVRRLGRPNLDVYVKGAPEAIGEICRPETLPINYKEQLYWYTHRGYRVIALAHKDLGNLKWHKMAKLKRPEVESALTFLGFIIFENKLKEGTIPAVDKLRAATIRQVMCTGDNVLTAISVSRECGLVNHDAEIYAPRFVTGEASVKDSCVVWESVVNEGQILDAEALVPIDQNGWSSADQDSIGASPYHAMAQKYELAVTGEVFRWMVDFATQETLNRMLVKAQIFARMSPDEKQELVDHLQDIGYCVGFCGDGANDCGALKGGDVGISLSEAEASVAAPFTSKTMDIGCVLDVIREGRAALVTSFSCFKYMALYSIIQFTSVTLLYALASNLGDFQFLYIDLIIILPIAVFMGRTEAYPHLNRKRPTARLMSKKVLTSLLGNIFINSAMQIFLFWLVRQQGFYTPPSPPDAEDVNIACYENTVLFLFSCFQYIIVAVVFSVGPPYRKQMWTNAPFVITSCLLVTLTGWITLFPNDVFRSWLELELLPFPFRVFLIILAIANLVLCWLAEKYVFPHLAQHISTLPSTLHSLLLKYRGYTPVGRKKKQSSKLFKRILNDMNA</sequence>
<dbReference type="PANTHER" id="PTHR45630:SF8">
    <property type="entry name" value="CATION-TRANSPORTING ATPASE"/>
    <property type="match status" value="1"/>
</dbReference>
<evidence type="ECO:0000259" key="16">
    <source>
        <dbReference type="Pfam" id="PF00690"/>
    </source>
</evidence>
<accession>A0A261Y8U6</accession>
<feature type="transmembrane region" description="Helical" evidence="13">
    <location>
        <begin position="199"/>
        <end position="217"/>
    </location>
</feature>
<feature type="transmembrane region" description="Helical" evidence="13">
    <location>
        <begin position="1315"/>
        <end position="1332"/>
    </location>
</feature>
<dbReference type="SFLD" id="SFLDG00002">
    <property type="entry name" value="C1.7:_P-type_atpase_like"/>
    <property type="match status" value="1"/>
</dbReference>
<dbReference type="FunFam" id="1.20.1110.10:FF:000023">
    <property type="entry name" value="Cation-transporting ATPase"/>
    <property type="match status" value="1"/>
</dbReference>
<dbReference type="PROSITE" id="PS00154">
    <property type="entry name" value="ATPASE_E1_E2"/>
    <property type="match status" value="1"/>
</dbReference>
<evidence type="ECO:0000256" key="5">
    <source>
        <dbReference type="ARBA" id="ARBA00022723"/>
    </source>
</evidence>
<dbReference type="Proteomes" id="UP000242875">
    <property type="component" value="Unassembled WGS sequence"/>
</dbReference>
<feature type="transmembrane region" description="Helical" evidence="13">
    <location>
        <begin position="631"/>
        <end position="653"/>
    </location>
</feature>
<dbReference type="OrthoDB" id="48943at2759"/>
<evidence type="ECO:0000256" key="7">
    <source>
        <dbReference type="ARBA" id="ARBA00022840"/>
    </source>
</evidence>
<organism evidence="18 19">
    <name type="scientific">Bifiguratus adelaidae</name>
    <dbReference type="NCBI Taxonomy" id="1938954"/>
    <lineage>
        <taxon>Eukaryota</taxon>
        <taxon>Fungi</taxon>
        <taxon>Fungi incertae sedis</taxon>
        <taxon>Mucoromycota</taxon>
        <taxon>Mucoromycotina</taxon>
        <taxon>Endogonomycetes</taxon>
        <taxon>Endogonales</taxon>
        <taxon>Endogonales incertae sedis</taxon>
        <taxon>Bifiguratus</taxon>
    </lineage>
</organism>
<keyword evidence="4 13" id="KW-0812">Transmembrane</keyword>
<dbReference type="FunFam" id="3.40.50.1000:FF:000068">
    <property type="entry name" value="Cation-transporting ATPase"/>
    <property type="match status" value="1"/>
</dbReference>
<keyword evidence="3" id="KW-0597">Phosphoprotein</keyword>
<evidence type="ECO:0000313" key="18">
    <source>
        <dbReference type="EMBL" id="OZJ06904.1"/>
    </source>
</evidence>
<dbReference type="SFLD" id="SFLDF00027">
    <property type="entry name" value="p-type_atpase"/>
    <property type="match status" value="1"/>
</dbReference>
<dbReference type="GO" id="GO:0015662">
    <property type="term" value="F:P-type ion transporter activity"/>
    <property type="evidence" value="ECO:0007669"/>
    <property type="project" value="InterPro"/>
</dbReference>
<dbReference type="CDD" id="cd07542">
    <property type="entry name" value="P-type_ATPase_cation"/>
    <property type="match status" value="1"/>
</dbReference>
<dbReference type="SUPFAM" id="SSF81660">
    <property type="entry name" value="Metal cation-transporting ATPase, ATP-binding domain N"/>
    <property type="match status" value="1"/>
</dbReference>
<keyword evidence="10 13" id="KW-1133">Transmembrane helix</keyword>
<feature type="compositionally biased region" description="Low complexity" evidence="14">
    <location>
        <begin position="32"/>
        <end position="48"/>
    </location>
</feature>
<evidence type="ECO:0000256" key="1">
    <source>
        <dbReference type="ARBA" id="ARBA00004141"/>
    </source>
</evidence>
<feature type="compositionally biased region" description="Acidic residues" evidence="14">
    <location>
        <begin position="126"/>
        <end position="142"/>
    </location>
</feature>
<evidence type="ECO:0000256" key="14">
    <source>
        <dbReference type="SAM" id="MobiDB-lite"/>
    </source>
</evidence>
<dbReference type="InterPro" id="IPR036412">
    <property type="entry name" value="HAD-like_sf"/>
</dbReference>
<feature type="transmembrane region" description="Helical" evidence="13">
    <location>
        <begin position="1173"/>
        <end position="1191"/>
    </location>
</feature>
<feature type="transmembrane region" description="Helical" evidence="13">
    <location>
        <begin position="1197"/>
        <end position="1216"/>
    </location>
</feature>
<dbReference type="InterPro" id="IPR018303">
    <property type="entry name" value="ATPase_P-typ_P_site"/>
</dbReference>
<evidence type="ECO:0000256" key="6">
    <source>
        <dbReference type="ARBA" id="ARBA00022741"/>
    </source>
</evidence>
<name>A0A261Y8U6_9FUNG</name>
<dbReference type="GO" id="GO:0019829">
    <property type="term" value="F:ATPase-coupled monoatomic cation transmembrane transporter activity"/>
    <property type="evidence" value="ECO:0007669"/>
    <property type="project" value="UniProtKB-UniRule"/>
</dbReference>
<dbReference type="SUPFAM" id="SSF81665">
    <property type="entry name" value="Calcium ATPase, transmembrane domain M"/>
    <property type="match status" value="1"/>
</dbReference>
<dbReference type="SUPFAM" id="SSF81653">
    <property type="entry name" value="Calcium ATPase, transduction domain A"/>
    <property type="match status" value="1"/>
</dbReference>
<keyword evidence="5 13" id="KW-0479">Metal-binding</keyword>
<feature type="transmembrane region" description="Helical" evidence="13">
    <location>
        <begin position="389"/>
        <end position="409"/>
    </location>
</feature>
<evidence type="ECO:0000256" key="10">
    <source>
        <dbReference type="ARBA" id="ARBA00022989"/>
    </source>
</evidence>
<evidence type="ECO:0000256" key="4">
    <source>
        <dbReference type="ARBA" id="ARBA00022692"/>
    </source>
</evidence>
<dbReference type="Pfam" id="PF12409">
    <property type="entry name" value="P5-ATPase"/>
    <property type="match status" value="1"/>
</dbReference>
<dbReference type="Gene3D" id="3.40.1110.10">
    <property type="entry name" value="Calcium-transporting ATPase, cytoplasmic domain N"/>
    <property type="match status" value="2"/>
</dbReference>
<dbReference type="Gene3D" id="1.20.1110.10">
    <property type="entry name" value="Calcium-transporting ATPase, transmembrane domain"/>
    <property type="match status" value="1"/>
</dbReference>
<dbReference type="Pfam" id="PF00122">
    <property type="entry name" value="E1-E2_ATPase"/>
    <property type="match status" value="1"/>
</dbReference>
<dbReference type="GO" id="GO:0016020">
    <property type="term" value="C:membrane"/>
    <property type="evidence" value="ECO:0007669"/>
    <property type="project" value="UniProtKB-SubCell"/>
</dbReference>
<feature type="domain" description="P5B-type ATPase N-terminal" evidence="17">
    <location>
        <begin position="183"/>
        <end position="310"/>
    </location>
</feature>
<feature type="transmembrane region" description="Helical" evidence="13">
    <location>
        <begin position="595"/>
        <end position="619"/>
    </location>
</feature>
<feature type="transmembrane region" description="Helical" evidence="13">
    <location>
        <begin position="1237"/>
        <end position="1259"/>
    </location>
</feature>
<comment type="similarity">
    <text evidence="2 13">Belongs to the cation transport ATPase (P-type) (TC 3.A.3) family. Type V subfamily.</text>
</comment>
<reference evidence="18 19" key="1">
    <citation type="journal article" date="2017" name="Mycologia">
        <title>Bifiguratus adelaidae, gen. et sp. nov., a new member of Mucoromycotina in endophytic and soil-dwelling habitats.</title>
        <authorList>
            <person name="Torres-Cruz T.J."/>
            <person name="Billingsley Tobias T.L."/>
            <person name="Almatruk M."/>
            <person name="Hesse C."/>
            <person name="Kuske C.R."/>
            <person name="Desiro A."/>
            <person name="Benucci G.M."/>
            <person name="Bonito G."/>
            <person name="Stajich J.E."/>
            <person name="Dunlap C."/>
            <person name="Arnold A.E."/>
            <person name="Porras-Alfaro A."/>
        </authorList>
    </citation>
    <scope>NUCLEOTIDE SEQUENCE [LARGE SCALE GENOMIC DNA]</scope>
    <source>
        <strain evidence="18 19">AZ0501</strain>
    </source>
</reference>
<dbReference type="GO" id="GO:0005524">
    <property type="term" value="F:ATP binding"/>
    <property type="evidence" value="ECO:0007669"/>
    <property type="project" value="UniProtKB-UniRule"/>
</dbReference>
<evidence type="ECO:0000259" key="17">
    <source>
        <dbReference type="Pfam" id="PF12409"/>
    </source>
</evidence>
<gene>
    <name evidence="18" type="ORF">BZG36_00251</name>
</gene>
<keyword evidence="19" id="KW-1185">Reference proteome</keyword>
<dbReference type="InterPro" id="IPR004014">
    <property type="entry name" value="ATPase_P-typ_cation-transptr_N"/>
</dbReference>
<dbReference type="PRINTS" id="PR00119">
    <property type="entry name" value="CATATPASE"/>
</dbReference>
<feature type="domain" description="Cation-transporting P-type ATPase N-terminal" evidence="16">
    <location>
        <begin position="326"/>
        <end position="384"/>
    </location>
</feature>
<feature type="transmembrane region" description="Helical" evidence="13">
    <location>
        <begin position="1352"/>
        <end position="1370"/>
    </location>
</feature>
<dbReference type="Gene3D" id="2.70.150.10">
    <property type="entry name" value="Calcium-transporting ATPase, cytoplasmic transduction domain A"/>
    <property type="match status" value="2"/>
</dbReference>
<proteinExistence type="inferred from homology"/>
<keyword evidence="9 13" id="KW-1278">Translocase</keyword>
<evidence type="ECO:0000256" key="11">
    <source>
        <dbReference type="ARBA" id="ARBA00023136"/>
    </source>
</evidence>
<dbReference type="InterPro" id="IPR044492">
    <property type="entry name" value="P_typ_ATPase_HD_dom"/>
</dbReference>
<evidence type="ECO:0000256" key="8">
    <source>
        <dbReference type="ARBA" id="ARBA00022842"/>
    </source>
</evidence>
<keyword evidence="8 13" id="KW-0460">Magnesium</keyword>
<dbReference type="Pfam" id="PF00690">
    <property type="entry name" value="Cation_ATPase_N"/>
    <property type="match status" value="1"/>
</dbReference>
<protein>
    <recommendedName>
        <fullName evidence="13">Cation-transporting ATPase</fullName>
        <ecNumber evidence="13">7.2.2.-</ecNumber>
    </recommendedName>
</protein>
<dbReference type="InterPro" id="IPR001757">
    <property type="entry name" value="P_typ_ATPase"/>
</dbReference>
<dbReference type="InterPro" id="IPR008250">
    <property type="entry name" value="ATPase_P-typ_transduc_dom_A_sf"/>
</dbReference>
<comment type="subcellular location">
    <subcellularLocation>
        <location evidence="1 13">Membrane</location>
        <topology evidence="1 13">Multi-pass membrane protein</topology>
    </subcellularLocation>
</comment>
<keyword evidence="7 13" id="KW-0067">ATP-binding</keyword>
<keyword evidence="11 13" id="KW-0472">Membrane</keyword>
<dbReference type="InterPro" id="IPR023214">
    <property type="entry name" value="HAD_sf"/>
</dbReference>
<dbReference type="EMBL" id="MVBO01000001">
    <property type="protein sequence ID" value="OZJ06904.1"/>
    <property type="molecule type" value="Genomic_DNA"/>
</dbReference>
<feature type="region of interest" description="Disordered" evidence="14">
    <location>
        <begin position="1"/>
        <end position="84"/>
    </location>
</feature>
<dbReference type="GO" id="GO:0016887">
    <property type="term" value="F:ATP hydrolysis activity"/>
    <property type="evidence" value="ECO:0007669"/>
    <property type="project" value="InterPro"/>
</dbReference>
<evidence type="ECO:0000259" key="15">
    <source>
        <dbReference type="Pfam" id="PF00122"/>
    </source>
</evidence>
<dbReference type="EC" id="7.2.2.-" evidence="13"/>
<comment type="catalytic activity">
    <reaction evidence="12 13">
        <text>ATP + H2O = ADP + phosphate + H(+)</text>
        <dbReference type="Rhea" id="RHEA:13065"/>
        <dbReference type="ChEBI" id="CHEBI:15377"/>
        <dbReference type="ChEBI" id="CHEBI:15378"/>
        <dbReference type="ChEBI" id="CHEBI:30616"/>
        <dbReference type="ChEBI" id="CHEBI:43474"/>
        <dbReference type="ChEBI" id="CHEBI:456216"/>
    </reaction>
</comment>
<comment type="caution">
    <text evidence="18">The sequence shown here is derived from an EMBL/GenBank/DDBJ whole genome shotgun (WGS) entry which is preliminary data.</text>
</comment>
<dbReference type="InterPro" id="IPR047819">
    <property type="entry name" value="P5A-ATPase_N"/>
</dbReference>
<evidence type="ECO:0000256" key="9">
    <source>
        <dbReference type="ARBA" id="ARBA00022967"/>
    </source>
</evidence>
<feature type="region of interest" description="Disordered" evidence="14">
    <location>
        <begin position="111"/>
        <end position="143"/>
    </location>
</feature>
<dbReference type="SUPFAM" id="SSF56784">
    <property type="entry name" value="HAD-like"/>
    <property type="match status" value="1"/>
</dbReference>
<dbReference type="NCBIfam" id="TIGR01657">
    <property type="entry name" value="P-ATPase-V"/>
    <property type="match status" value="1"/>
</dbReference>
<dbReference type="InterPro" id="IPR047821">
    <property type="entry name" value="P5B-type_ATPase"/>
</dbReference>
<dbReference type="InterPro" id="IPR006544">
    <property type="entry name" value="P-type_TPase_V"/>
</dbReference>
<evidence type="ECO:0000256" key="12">
    <source>
        <dbReference type="ARBA" id="ARBA00049360"/>
    </source>
</evidence>
<dbReference type="InterPro" id="IPR059000">
    <property type="entry name" value="ATPase_P-type_domA"/>
</dbReference>
<dbReference type="Pfam" id="PF13246">
    <property type="entry name" value="Cation_ATPase"/>
    <property type="match status" value="1"/>
</dbReference>
<evidence type="ECO:0000256" key="3">
    <source>
        <dbReference type="ARBA" id="ARBA00022553"/>
    </source>
</evidence>
<dbReference type="InterPro" id="IPR023299">
    <property type="entry name" value="ATPase_P-typ_cyto_dom_N"/>
</dbReference>
<evidence type="ECO:0000313" key="19">
    <source>
        <dbReference type="Proteomes" id="UP000242875"/>
    </source>
</evidence>